<dbReference type="Pfam" id="PF02767">
    <property type="entry name" value="DNA_pol3_beta_2"/>
    <property type="match status" value="1"/>
</dbReference>
<evidence type="ECO:0000313" key="13">
    <source>
        <dbReference type="EMBL" id="OGD03416.1"/>
    </source>
</evidence>
<organism evidence="13 14">
    <name type="scientific">Candidatus Amesbacteria bacterium RIFCSPLOWO2_01_FULL_48_25</name>
    <dbReference type="NCBI Taxonomy" id="1797259"/>
    <lineage>
        <taxon>Bacteria</taxon>
        <taxon>Candidatus Amesiibacteriota</taxon>
    </lineage>
</organism>
<keyword evidence="3 9" id="KW-0963">Cytoplasm</keyword>
<comment type="subcellular location">
    <subcellularLocation>
        <location evidence="1 9">Cytoplasm</location>
    </subcellularLocation>
</comment>
<dbReference type="CDD" id="cd00140">
    <property type="entry name" value="beta_clamp"/>
    <property type="match status" value="1"/>
</dbReference>
<comment type="similarity">
    <text evidence="2 9">Belongs to the beta sliding clamp family.</text>
</comment>
<dbReference type="GO" id="GO:0009360">
    <property type="term" value="C:DNA polymerase III complex"/>
    <property type="evidence" value="ECO:0007669"/>
    <property type="project" value="InterPro"/>
</dbReference>
<evidence type="ECO:0000256" key="7">
    <source>
        <dbReference type="ARBA" id="ARBA00022932"/>
    </source>
</evidence>
<evidence type="ECO:0000259" key="10">
    <source>
        <dbReference type="Pfam" id="PF00712"/>
    </source>
</evidence>
<dbReference type="InterPro" id="IPR001001">
    <property type="entry name" value="DNA_polIII_beta"/>
</dbReference>
<dbReference type="SUPFAM" id="SSF55979">
    <property type="entry name" value="DNA clamp"/>
    <property type="match status" value="3"/>
</dbReference>
<proteinExistence type="inferred from homology"/>
<evidence type="ECO:0000256" key="2">
    <source>
        <dbReference type="ARBA" id="ARBA00010752"/>
    </source>
</evidence>
<dbReference type="NCBIfam" id="TIGR00663">
    <property type="entry name" value="dnan"/>
    <property type="match status" value="1"/>
</dbReference>
<evidence type="ECO:0000256" key="1">
    <source>
        <dbReference type="ARBA" id="ARBA00004496"/>
    </source>
</evidence>
<dbReference type="InterPro" id="IPR022637">
    <property type="entry name" value="DNA_polIII_beta_cen"/>
</dbReference>
<feature type="domain" description="DNA polymerase III beta sliding clamp C-terminal" evidence="12">
    <location>
        <begin position="265"/>
        <end position="384"/>
    </location>
</feature>
<comment type="subunit">
    <text evidence="9">Forms a ring-shaped head-to-tail homodimer around DNA.</text>
</comment>
<evidence type="ECO:0000256" key="9">
    <source>
        <dbReference type="PIRNR" id="PIRNR000804"/>
    </source>
</evidence>
<dbReference type="InterPro" id="IPR046938">
    <property type="entry name" value="DNA_clamp_sf"/>
</dbReference>
<dbReference type="InterPro" id="IPR022635">
    <property type="entry name" value="DNA_polIII_beta_C"/>
</dbReference>
<evidence type="ECO:0000256" key="3">
    <source>
        <dbReference type="ARBA" id="ARBA00022490"/>
    </source>
</evidence>
<sequence>MKVSILQTDLNLGLATVSRVVTAKGQLPVLANVLVEADRGGISLTATNLELGLKMRVGGKVVEEGSLTVPARSLAEFVTTLPSSSSVEMEADGDKLKIKAGGFGAKFAGIAATEFPVFAKAPGGQANIAIGQKTILDVAKQVAYAAAVDESRPVLTGVQFKTDPSASFGHAQDKGSGQVLVVTATDGFRLARKKFKIQDTKLNEMSGLILPARTILELSRILGEQSQEEKVEMEVVKENNQVIFKSGRTEVISRVLEGNFPEVDKVIPVEFKTTVILEKEELIKAVRAASIFARENNNIVKFNVQSSILKIGARGATSGESEIELEGEASGEDVEIAFNYKYVLDCLGGIGGDRVVLKTSGGMAPGVWGEEKKEDYVALIMPVRV</sequence>
<keyword evidence="5 9" id="KW-0548">Nucleotidyltransferase</keyword>
<dbReference type="AlphaFoldDB" id="A0A1F4ZBY4"/>
<feature type="domain" description="DNA polymerase III beta sliding clamp central" evidence="11">
    <location>
        <begin position="130"/>
        <end position="262"/>
    </location>
</feature>
<dbReference type="PANTHER" id="PTHR30478:SF0">
    <property type="entry name" value="BETA SLIDING CLAMP"/>
    <property type="match status" value="1"/>
</dbReference>
<dbReference type="STRING" id="1797259.A2989_01115"/>
<evidence type="ECO:0000256" key="8">
    <source>
        <dbReference type="ARBA" id="ARBA00023125"/>
    </source>
</evidence>
<protein>
    <recommendedName>
        <fullName evidence="9">Beta sliding clamp</fullName>
    </recommendedName>
</protein>
<dbReference type="PANTHER" id="PTHR30478">
    <property type="entry name" value="DNA POLYMERASE III SUBUNIT BETA"/>
    <property type="match status" value="1"/>
</dbReference>
<dbReference type="Pfam" id="PF00712">
    <property type="entry name" value="DNA_pol3_beta"/>
    <property type="match status" value="1"/>
</dbReference>
<dbReference type="EMBL" id="MEXN01000007">
    <property type="protein sequence ID" value="OGD03416.1"/>
    <property type="molecule type" value="Genomic_DNA"/>
</dbReference>
<keyword evidence="6 9" id="KW-0235">DNA replication</keyword>
<evidence type="ECO:0000259" key="12">
    <source>
        <dbReference type="Pfam" id="PF02768"/>
    </source>
</evidence>
<dbReference type="GO" id="GO:0003887">
    <property type="term" value="F:DNA-directed DNA polymerase activity"/>
    <property type="evidence" value="ECO:0007669"/>
    <property type="project" value="UniProtKB-UniRule"/>
</dbReference>
<dbReference type="InterPro" id="IPR022634">
    <property type="entry name" value="DNA_polIII_beta_N"/>
</dbReference>
<keyword evidence="8" id="KW-0238">DNA-binding</keyword>
<evidence type="ECO:0000256" key="5">
    <source>
        <dbReference type="ARBA" id="ARBA00022695"/>
    </source>
</evidence>
<comment type="caution">
    <text evidence="13">The sequence shown here is derived from an EMBL/GenBank/DDBJ whole genome shotgun (WGS) entry which is preliminary data.</text>
</comment>
<dbReference type="Gene3D" id="3.10.150.10">
    <property type="entry name" value="DNA Polymerase III, subunit A, domain 2"/>
    <property type="match status" value="1"/>
</dbReference>
<dbReference type="PIRSF" id="PIRSF000804">
    <property type="entry name" value="DNA_pol_III_b"/>
    <property type="match status" value="1"/>
</dbReference>
<dbReference type="Gene3D" id="3.70.10.10">
    <property type="match status" value="1"/>
</dbReference>
<evidence type="ECO:0000256" key="6">
    <source>
        <dbReference type="ARBA" id="ARBA00022705"/>
    </source>
</evidence>
<comment type="function">
    <text evidence="9">Confers DNA tethering and processivity to DNA polymerases and other proteins. Acts as a clamp, forming a ring around DNA (a reaction catalyzed by the clamp-loading complex) which diffuses in an ATP-independent manner freely and bidirectionally along dsDNA. Initially characterized for its ability to contact the catalytic subunit of DNA polymerase III (Pol III), a complex, multichain enzyme responsible for most of the replicative synthesis in bacteria; Pol III exhibits 3'-5' exonuclease proofreading activity. The beta chain is required for initiation of replication as well as for processivity of DNA replication.</text>
</comment>
<keyword evidence="4 9" id="KW-0808">Transferase</keyword>
<dbReference type="Proteomes" id="UP000177080">
    <property type="component" value="Unassembled WGS sequence"/>
</dbReference>
<dbReference type="GO" id="GO:0005737">
    <property type="term" value="C:cytoplasm"/>
    <property type="evidence" value="ECO:0007669"/>
    <property type="project" value="UniProtKB-SubCell"/>
</dbReference>
<dbReference type="GO" id="GO:0008408">
    <property type="term" value="F:3'-5' exonuclease activity"/>
    <property type="evidence" value="ECO:0007669"/>
    <property type="project" value="InterPro"/>
</dbReference>
<keyword evidence="7 9" id="KW-0239">DNA-directed DNA polymerase</keyword>
<dbReference type="Pfam" id="PF02768">
    <property type="entry name" value="DNA_pol3_beta_3"/>
    <property type="match status" value="1"/>
</dbReference>
<dbReference type="SMART" id="SM00480">
    <property type="entry name" value="POL3Bc"/>
    <property type="match status" value="1"/>
</dbReference>
<accession>A0A1F4ZBY4</accession>
<dbReference type="GO" id="GO:0006271">
    <property type="term" value="P:DNA strand elongation involved in DNA replication"/>
    <property type="evidence" value="ECO:0007669"/>
    <property type="project" value="TreeGrafter"/>
</dbReference>
<evidence type="ECO:0000313" key="14">
    <source>
        <dbReference type="Proteomes" id="UP000177080"/>
    </source>
</evidence>
<reference evidence="13 14" key="1">
    <citation type="journal article" date="2016" name="Nat. Commun.">
        <title>Thousands of microbial genomes shed light on interconnected biogeochemical processes in an aquifer system.</title>
        <authorList>
            <person name="Anantharaman K."/>
            <person name="Brown C.T."/>
            <person name="Hug L.A."/>
            <person name="Sharon I."/>
            <person name="Castelle C.J."/>
            <person name="Probst A.J."/>
            <person name="Thomas B.C."/>
            <person name="Singh A."/>
            <person name="Wilkins M.J."/>
            <person name="Karaoz U."/>
            <person name="Brodie E.L."/>
            <person name="Williams K.H."/>
            <person name="Hubbard S.S."/>
            <person name="Banfield J.F."/>
        </authorList>
    </citation>
    <scope>NUCLEOTIDE SEQUENCE [LARGE SCALE GENOMIC DNA]</scope>
</reference>
<feature type="domain" description="DNA polymerase III beta sliding clamp N-terminal" evidence="10">
    <location>
        <begin position="1"/>
        <end position="117"/>
    </location>
</feature>
<dbReference type="GO" id="GO:0003677">
    <property type="term" value="F:DNA binding"/>
    <property type="evidence" value="ECO:0007669"/>
    <property type="project" value="UniProtKB-UniRule"/>
</dbReference>
<evidence type="ECO:0000259" key="11">
    <source>
        <dbReference type="Pfam" id="PF02767"/>
    </source>
</evidence>
<evidence type="ECO:0000256" key="4">
    <source>
        <dbReference type="ARBA" id="ARBA00022679"/>
    </source>
</evidence>
<gene>
    <name evidence="13" type="ORF">A2989_01115</name>
</gene>
<name>A0A1F4ZBY4_9BACT</name>